<dbReference type="AlphaFoldDB" id="A0A1W1CVM5"/>
<dbReference type="EMBL" id="FPHK01000135">
    <property type="protein sequence ID" value="SFV69783.1"/>
    <property type="molecule type" value="Genomic_DNA"/>
</dbReference>
<proteinExistence type="predicted"/>
<evidence type="ECO:0008006" key="2">
    <source>
        <dbReference type="Google" id="ProtNLM"/>
    </source>
</evidence>
<gene>
    <name evidence="1" type="ORF">MNB_SM-6-205</name>
</gene>
<organism evidence="1">
    <name type="scientific">hydrothermal vent metagenome</name>
    <dbReference type="NCBI Taxonomy" id="652676"/>
    <lineage>
        <taxon>unclassified sequences</taxon>
        <taxon>metagenomes</taxon>
        <taxon>ecological metagenomes</taxon>
    </lineage>
</organism>
<protein>
    <recommendedName>
        <fullName evidence="2">Cytochrome C</fullName>
    </recommendedName>
</protein>
<evidence type="ECO:0000313" key="1">
    <source>
        <dbReference type="EMBL" id="SFV69783.1"/>
    </source>
</evidence>
<reference evidence="1" key="1">
    <citation type="submission" date="2016-10" db="EMBL/GenBank/DDBJ databases">
        <authorList>
            <person name="de Groot N.N."/>
        </authorList>
    </citation>
    <scope>NUCLEOTIDE SEQUENCE</scope>
</reference>
<sequence length="107" mass="11581">MNKIAKIALGATLLLALGTTTASADAAKGQKLFSKKLKKACGANGGVIAKKHTQDEWTDIENAGKLKAEIKKICPKVKDRALKSKYMKDYYDFFHDFASDSGNVPSC</sequence>
<accession>A0A1W1CVM5</accession>
<name>A0A1W1CVM5_9ZZZZ</name>